<feature type="transmembrane region" description="Helical" evidence="1">
    <location>
        <begin position="276"/>
        <end position="293"/>
    </location>
</feature>
<feature type="transmembrane region" description="Helical" evidence="1">
    <location>
        <begin position="125"/>
        <end position="145"/>
    </location>
</feature>
<feature type="transmembrane region" description="Helical" evidence="1">
    <location>
        <begin position="213"/>
        <end position="234"/>
    </location>
</feature>
<gene>
    <name evidence="2" type="ORF">GSY63_04735</name>
</gene>
<feature type="transmembrane region" description="Helical" evidence="1">
    <location>
        <begin position="325"/>
        <end position="347"/>
    </location>
</feature>
<feature type="transmembrane region" description="Helical" evidence="1">
    <location>
        <begin position="423"/>
        <end position="443"/>
    </location>
</feature>
<keyword evidence="1" id="KW-0812">Transmembrane</keyword>
<feature type="transmembrane region" description="Helical" evidence="1">
    <location>
        <begin position="21"/>
        <end position="39"/>
    </location>
</feature>
<evidence type="ECO:0000256" key="1">
    <source>
        <dbReference type="SAM" id="Phobius"/>
    </source>
</evidence>
<name>A0A965ZDC5_9SPHI</name>
<dbReference type="RefSeq" id="WP_166584678.1">
    <property type="nucleotide sequence ID" value="NZ_WWEO01000039.1"/>
</dbReference>
<keyword evidence="3" id="KW-1185">Reference proteome</keyword>
<feature type="transmembrane region" description="Helical" evidence="1">
    <location>
        <begin position="359"/>
        <end position="382"/>
    </location>
</feature>
<organism evidence="2 3">
    <name type="scientific">Mucilaginibacter agri</name>
    <dbReference type="NCBI Taxonomy" id="2695265"/>
    <lineage>
        <taxon>Bacteria</taxon>
        <taxon>Pseudomonadati</taxon>
        <taxon>Bacteroidota</taxon>
        <taxon>Sphingobacteriia</taxon>
        <taxon>Sphingobacteriales</taxon>
        <taxon>Sphingobacteriaceae</taxon>
        <taxon>Mucilaginibacter</taxon>
    </lineage>
</organism>
<feature type="transmembrane region" description="Helical" evidence="1">
    <location>
        <begin position="185"/>
        <end position="207"/>
    </location>
</feature>
<feature type="transmembrane region" description="Helical" evidence="1">
    <location>
        <begin position="388"/>
        <end position="407"/>
    </location>
</feature>
<feature type="transmembrane region" description="Helical" evidence="1">
    <location>
        <begin position="449"/>
        <end position="472"/>
    </location>
</feature>
<reference evidence="2" key="1">
    <citation type="submission" date="2020-01" db="EMBL/GenBank/DDBJ databases">
        <authorList>
            <person name="Seo Y.L."/>
        </authorList>
    </citation>
    <scope>NUCLEOTIDE SEQUENCE</scope>
    <source>
        <strain evidence="2">R11</strain>
    </source>
</reference>
<sequence>MGDRNSLSDVYDYFADKLVRFYVVRSVVMLTVVLTLYNGSKVLDNNDIKEKVNSVKAMCGNKRVPPINDFIVDNLFSKHDGYNGEIDSATKRKVLVLLDVIKAKYDEAYQIKVSIVGDLNIDLRYWIFIVPFVFLISSIYAYILAVKIRIIEQVSNANAKTGIENLFDKDVISEFQSQPYKFLKFFFVLAELILIGLFIVSCWSFLANFESDINVLIGLCYLTIFYYGLANAVLIKEKLQHVMDVRNNRSLLRIIWDGVAKKTITMISRISIKRSYIISFISLFITLFTVMSFRTCAWQHEDGDPKGYEMIIKWKFENYGDVINIIYQMCYVSTLLLALIIGLSWFVKEKVTQSFYKVTVYLIVALVNLIFIFLSVYFGVYIFLLDSYWIALVTFLLIAIVIGLLKYRSGNKLADASNIGRKILFACFPFFVLAILNLIFFISEAPGWMVFYWGVIFIDISVFKLLSAFQLFNRTTMSSGLA</sequence>
<proteinExistence type="predicted"/>
<dbReference type="EMBL" id="WWEO01000039">
    <property type="protein sequence ID" value="NCD68655.1"/>
    <property type="molecule type" value="Genomic_DNA"/>
</dbReference>
<evidence type="ECO:0000313" key="2">
    <source>
        <dbReference type="EMBL" id="NCD68655.1"/>
    </source>
</evidence>
<protein>
    <submittedName>
        <fullName evidence="2">Uncharacterized protein</fullName>
    </submittedName>
</protein>
<keyword evidence="1" id="KW-1133">Transmembrane helix</keyword>
<accession>A0A965ZDC5</accession>
<evidence type="ECO:0000313" key="3">
    <source>
        <dbReference type="Proteomes" id="UP000638732"/>
    </source>
</evidence>
<dbReference type="AlphaFoldDB" id="A0A965ZDC5"/>
<reference evidence="2" key="2">
    <citation type="submission" date="2020-10" db="EMBL/GenBank/DDBJ databases">
        <title>Mucilaginibacter sp. nov., isolated from soil.</title>
        <authorList>
            <person name="Jeon C.O."/>
        </authorList>
    </citation>
    <scope>NUCLEOTIDE SEQUENCE</scope>
    <source>
        <strain evidence="2">R11</strain>
    </source>
</reference>
<dbReference type="Proteomes" id="UP000638732">
    <property type="component" value="Unassembled WGS sequence"/>
</dbReference>
<keyword evidence="1" id="KW-0472">Membrane</keyword>
<comment type="caution">
    <text evidence="2">The sequence shown here is derived from an EMBL/GenBank/DDBJ whole genome shotgun (WGS) entry which is preliminary data.</text>
</comment>